<evidence type="ECO:0000313" key="20">
    <source>
        <dbReference type="Proteomes" id="UP000265100"/>
    </source>
</evidence>
<dbReference type="InterPro" id="IPR017441">
    <property type="entry name" value="Protein_kinase_ATP_BS"/>
</dbReference>
<name>A0AAX7V0P3_ASTCA</name>
<dbReference type="InterPro" id="IPR051234">
    <property type="entry name" value="TAO_STE20_kinase"/>
</dbReference>
<dbReference type="GO" id="GO:0005737">
    <property type="term" value="C:cytoplasm"/>
    <property type="evidence" value="ECO:0007669"/>
    <property type="project" value="UniProtKB-SubCell"/>
</dbReference>
<feature type="region of interest" description="Disordered" evidence="17">
    <location>
        <begin position="451"/>
        <end position="470"/>
    </location>
</feature>
<evidence type="ECO:0000256" key="7">
    <source>
        <dbReference type="ARBA" id="ARBA00022741"/>
    </source>
</evidence>
<dbReference type="PANTHER" id="PTHR47167:SF8">
    <property type="entry name" value="SERINE_THREONINE-PROTEIN KINASE TAO1"/>
    <property type="match status" value="1"/>
</dbReference>
<evidence type="ECO:0000313" key="19">
    <source>
        <dbReference type="Ensembl" id="ENSACLP00000070306.1"/>
    </source>
</evidence>
<dbReference type="Gene3D" id="3.30.200.20">
    <property type="entry name" value="Phosphorylase Kinase, domain 1"/>
    <property type="match status" value="1"/>
</dbReference>
<evidence type="ECO:0000256" key="2">
    <source>
        <dbReference type="ARBA" id="ARBA00008874"/>
    </source>
</evidence>
<keyword evidence="6" id="KW-0808">Transferase</keyword>
<reference evidence="19" key="4">
    <citation type="submission" date="2025-09" db="UniProtKB">
        <authorList>
            <consortium name="Ensembl"/>
        </authorList>
    </citation>
    <scope>IDENTIFICATION</scope>
</reference>
<reference evidence="19" key="3">
    <citation type="submission" date="2025-08" db="UniProtKB">
        <authorList>
            <consortium name="Ensembl"/>
        </authorList>
    </citation>
    <scope>IDENTIFICATION</scope>
</reference>
<dbReference type="FunFam" id="3.30.200.20:FF:000029">
    <property type="entry name" value="Serine/threonine-protein kinase TAO2, putative"/>
    <property type="match status" value="1"/>
</dbReference>
<accession>A0AAX7V0P3</accession>
<feature type="compositionally biased region" description="Basic and acidic residues" evidence="17">
    <location>
        <begin position="403"/>
        <end position="420"/>
    </location>
</feature>
<keyword evidence="4" id="KW-0963">Cytoplasm</keyword>
<keyword evidence="10 15" id="KW-0067">ATP-binding</keyword>
<dbReference type="Gene3D" id="1.10.510.10">
    <property type="entry name" value="Transferase(Phosphotransferase) domain 1"/>
    <property type="match status" value="1"/>
</dbReference>
<reference evidence="20" key="2">
    <citation type="submission" date="2023-03" db="EMBL/GenBank/DDBJ databases">
        <authorList>
            <consortium name="Wellcome Sanger Institute Data Sharing"/>
        </authorList>
    </citation>
    <scope>NUCLEOTIDE SEQUENCE [LARGE SCALE GENOMIC DNA]</scope>
</reference>
<feature type="region of interest" description="Disordered" evidence="17">
    <location>
        <begin position="403"/>
        <end position="433"/>
    </location>
</feature>
<sequence>MSHHRAGNLKDPEIAELFFKEDPEKLFTDLHEIGHGSFGAVYFARDVQTNDVVAIKKMSYSGKQSSEKWQDIIKEVKFLQRIQHPNTIEYKGCYLREHTAWLVMEYCLGSASDLLEVHKKPLQEVEIAAITHGALQGLAYLHSQTMIHRDIKAGNILLTEPGQVKLADFGSASIACPANSFVGTPYWMAPEVILAMDEGEYDGKVDIWSMGITCIELAERKPPLFNMNAMSALYHIAQNDSPTLQSSEWTDYFRNFVDSCLQKLPQDRPNSEELLKHAFVQRERPESVLIDLISRTKDAVRELDNLQYRKMKKILFQEVHNGPTTQDEEELTRQIKEHEQDSELREQILGYKRMRRQHQKQLMALENKLKTEMDENRLRLDKELENQRNSFAQEMEKLIKKHQASMEKDAKTFSNDEKKFQQHIQSQQKKELNSFLENQKREYKLRKEQLKEELNENQSTPKKEKQEWLSKQKENFQNYQAEEEANLQRRQRQYLELECRRFKRRILTTRHRIEKDLLREELSKRQTQKDLEHAMLLRHHESMQELEFRQLNNIQKTRAELTRLQHQTELTNQQEYNKRRERELRRKHAMEVRQQPKSLKSKELQIKKQFQDTCKIQTRQYKALRNHLLETTPKSEHKAVLKRLKQEQHRKLAILAEQYDHSINEMLSTQALRLDETQEAQYQALRMQLQQELELLNAYQSKIKMQTDAQHEREKKDLEQRVSLRRALLETKIEEEMQSLQNECSARIQSVLERQAREVEAFDSESMRLGFSNMLQFSPKEDLKE</sequence>
<dbReference type="GeneTree" id="ENSGT00940000155796"/>
<protein>
    <recommendedName>
        <fullName evidence="3">non-specific serine/threonine protein kinase</fullName>
        <ecNumber evidence="3">2.7.11.1</ecNumber>
    </recommendedName>
</protein>
<dbReference type="Pfam" id="PF00069">
    <property type="entry name" value="Pkinase"/>
    <property type="match status" value="1"/>
</dbReference>
<dbReference type="AlphaFoldDB" id="A0AAX7V0P3"/>
<evidence type="ECO:0000256" key="16">
    <source>
        <dbReference type="SAM" id="Coils"/>
    </source>
</evidence>
<evidence type="ECO:0000256" key="15">
    <source>
        <dbReference type="PROSITE-ProRule" id="PRU10141"/>
    </source>
</evidence>
<proteinExistence type="inferred from homology"/>
<dbReference type="Proteomes" id="UP000265100">
    <property type="component" value="Chromosome 14"/>
</dbReference>
<evidence type="ECO:0000256" key="13">
    <source>
        <dbReference type="ARBA" id="ARBA00047899"/>
    </source>
</evidence>
<evidence type="ECO:0000256" key="14">
    <source>
        <dbReference type="ARBA" id="ARBA00048679"/>
    </source>
</evidence>
<evidence type="ECO:0000256" key="17">
    <source>
        <dbReference type="SAM" id="MobiDB-lite"/>
    </source>
</evidence>
<dbReference type="SMART" id="SM00220">
    <property type="entry name" value="S_TKc"/>
    <property type="match status" value="1"/>
</dbReference>
<evidence type="ECO:0000259" key="18">
    <source>
        <dbReference type="PROSITE" id="PS50011"/>
    </source>
</evidence>
<keyword evidence="20" id="KW-1185">Reference proteome</keyword>
<evidence type="ECO:0000256" key="11">
    <source>
        <dbReference type="ARBA" id="ARBA00023054"/>
    </source>
</evidence>
<dbReference type="EC" id="2.7.11.1" evidence="3"/>
<dbReference type="SUPFAM" id="SSF56112">
    <property type="entry name" value="Protein kinase-like (PK-like)"/>
    <property type="match status" value="1"/>
</dbReference>
<evidence type="ECO:0000256" key="3">
    <source>
        <dbReference type="ARBA" id="ARBA00012513"/>
    </source>
</evidence>
<comment type="catalytic activity">
    <reaction evidence="13">
        <text>L-threonyl-[protein] + ATP = O-phospho-L-threonyl-[protein] + ADP + H(+)</text>
        <dbReference type="Rhea" id="RHEA:46608"/>
        <dbReference type="Rhea" id="RHEA-COMP:11060"/>
        <dbReference type="Rhea" id="RHEA-COMP:11605"/>
        <dbReference type="ChEBI" id="CHEBI:15378"/>
        <dbReference type="ChEBI" id="CHEBI:30013"/>
        <dbReference type="ChEBI" id="CHEBI:30616"/>
        <dbReference type="ChEBI" id="CHEBI:61977"/>
        <dbReference type="ChEBI" id="CHEBI:456216"/>
        <dbReference type="EC" id="2.7.11.1"/>
    </reaction>
</comment>
<keyword evidence="5" id="KW-0723">Serine/threonine-protein kinase</keyword>
<evidence type="ECO:0000256" key="1">
    <source>
        <dbReference type="ARBA" id="ARBA00004496"/>
    </source>
</evidence>
<keyword evidence="7 15" id="KW-0547">Nucleotide-binding</keyword>
<keyword evidence="12" id="KW-0234">DNA repair</keyword>
<dbReference type="PANTHER" id="PTHR47167">
    <property type="entry name" value="SERINE/THREONINE-PROTEIN KINASE TAO1-LIKE PROTEIN"/>
    <property type="match status" value="1"/>
</dbReference>
<dbReference type="GO" id="GO:0004674">
    <property type="term" value="F:protein serine/threonine kinase activity"/>
    <property type="evidence" value="ECO:0007669"/>
    <property type="project" value="UniProtKB-KW"/>
</dbReference>
<keyword evidence="8" id="KW-0227">DNA damage</keyword>
<dbReference type="InterPro" id="IPR011009">
    <property type="entry name" value="Kinase-like_dom_sf"/>
</dbReference>
<feature type="coiled-coil region" evidence="16">
    <location>
        <begin position="348"/>
        <end position="401"/>
    </location>
</feature>
<evidence type="ECO:0000256" key="6">
    <source>
        <dbReference type="ARBA" id="ARBA00022679"/>
    </source>
</evidence>
<comment type="catalytic activity">
    <reaction evidence="14">
        <text>L-seryl-[protein] + ATP = O-phospho-L-seryl-[protein] + ADP + H(+)</text>
        <dbReference type="Rhea" id="RHEA:17989"/>
        <dbReference type="Rhea" id="RHEA-COMP:9863"/>
        <dbReference type="Rhea" id="RHEA-COMP:11604"/>
        <dbReference type="ChEBI" id="CHEBI:15378"/>
        <dbReference type="ChEBI" id="CHEBI:29999"/>
        <dbReference type="ChEBI" id="CHEBI:30616"/>
        <dbReference type="ChEBI" id="CHEBI:83421"/>
        <dbReference type="ChEBI" id="CHEBI:456216"/>
        <dbReference type="EC" id="2.7.11.1"/>
    </reaction>
</comment>
<evidence type="ECO:0000256" key="10">
    <source>
        <dbReference type="ARBA" id="ARBA00022840"/>
    </source>
</evidence>
<dbReference type="InterPro" id="IPR008271">
    <property type="entry name" value="Ser/Thr_kinase_AS"/>
</dbReference>
<reference evidence="19 20" key="1">
    <citation type="submission" date="2018-05" db="EMBL/GenBank/DDBJ databases">
        <authorList>
            <person name="Datahose"/>
        </authorList>
    </citation>
    <scope>NUCLEOTIDE SEQUENCE</scope>
</reference>
<dbReference type="InterPro" id="IPR000719">
    <property type="entry name" value="Prot_kinase_dom"/>
</dbReference>
<evidence type="ECO:0000256" key="8">
    <source>
        <dbReference type="ARBA" id="ARBA00022763"/>
    </source>
</evidence>
<keyword evidence="11 16" id="KW-0175">Coiled coil</keyword>
<dbReference type="GO" id="GO:0005524">
    <property type="term" value="F:ATP binding"/>
    <property type="evidence" value="ECO:0007669"/>
    <property type="project" value="UniProtKB-UniRule"/>
</dbReference>
<comment type="similarity">
    <text evidence="2">Belongs to the protein kinase superfamily. STE Ser/Thr protein kinase family. STE20 subfamily.</text>
</comment>
<feature type="compositionally biased region" description="Basic and acidic residues" evidence="17">
    <location>
        <begin position="461"/>
        <end position="470"/>
    </location>
</feature>
<evidence type="ECO:0000256" key="4">
    <source>
        <dbReference type="ARBA" id="ARBA00022490"/>
    </source>
</evidence>
<keyword evidence="9" id="KW-0418">Kinase</keyword>
<evidence type="ECO:0000256" key="12">
    <source>
        <dbReference type="ARBA" id="ARBA00023204"/>
    </source>
</evidence>
<feature type="domain" description="Protein kinase" evidence="18">
    <location>
        <begin position="27"/>
        <end position="280"/>
    </location>
</feature>
<dbReference type="FunFam" id="1.10.510.10:FF:000030">
    <property type="entry name" value="Serine/threonine-protein kinase TAO2, putative"/>
    <property type="match status" value="1"/>
</dbReference>
<feature type="binding site" evidence="15">
    <location>
        <position position="57"/>
    </location>
    <ligand>
        <name>ATP</name>
        <dbReference type="ChEBI" id="CHEBI:30616"/>
    </ligand>
</feature>
<comment type="subcellular location">
    <subcellularLocation>
        <location evidence="1">Cytoplasm</location>
    </subcellularLocation>
</comment>
<dbReference type="GO" id="GO:0051493">
    <property type="term" value="P:regulation of cytoskeleton organization"/>
    <property type="evidence" value="ECO:0007669"/>
    <property type="project" value="TreeGrafter"/>
</dbReference>
<organism evidence="19 20">
    <name type="scientific">Astatotilapia calliptera</name>
    <name type="common">Eastern happy</name>
    <name type="synonym">Chromis callipterus</name>
    <dbReference type="NCBI Taxonomy" id="8154"/>
    <lineage>
        <taxon>Eukaryota</taxon>
        <taxon>Metazoa</taxon>
        <taxon>Chordata</taxon>
        <taxon>Craniata</taxon>
        <taxon>Vertebrata</taxon>
        <taxon>Euteleostomi</taxon>
        <taxon>Actinopterygii</taxon>
        <taxon>Neopterygii</taxon>
        <taxon>Teleostei</taxon>
        <taxon>Neoteleostei</taxon>
        <taxon>Acanthomorphata</taxon>
        <taxon>Ovalentaria</taxon>
        <taxon>Cichlomorphae</taxon>
        <taxon>Cichliformes</taxon>
        <taxon>Cichlidae</taxon>
        <taxon>African cichlids</taxon>
        <taxon>Pseudocrenilabrinae</taxon>
        <taxon>Haplochromini</taxon>
        <taxon>Astatotilapia</taxon>
    </lineage>
</organism>
<dbReference type="Ensembl" id="ENSACLT00000078570.1">
    <property type="protein sequence ID" value="ENSACLP00000070306.1"/>
    <property type="gene ID" value="ENSACLG00000007616.2"/>
</dbReference>
<dbReference type="PROSITE" id="PS50011">
    <property type="entry name" value="PROTEIN_KINASE_DOM"/>
    <property type="match status" value="1"/>
</dbReference>
<dbReference type="GO" id="GO:0006281">
    <property type="term" value="P:DNA repair"/>
    <property type="evidence" value="ECO:0007669"/>
    <property type="project" value="UniProtKB-KW"/>
</dbReference>
<evidence type="ECO:0000256" key="5">
    <source>
        <dbReference type="ARBA" id="ARBA00022527"/>
    </source>
</evidence>
<dbReference type="PROSITE" id="PS00108">
    <property type="entry name" value="PROTEIN_KINASE_ST"/>
    <property type="match status" value="1"/>
</dbReference>
<evidence type="ECO:0000256" key="9">
    <source>
        <dbReference type="ARBA" id="ARBA00022777"/>
    </source>
</evidence>
<dbReference type="PROSITE" id="PS00107">
    <property type="entry name" value="PROTEIN_KINASE_ATP"/>
    <property type="match status" value="1"/>
</dbReference>